<gene>
    <name evidence="1" type="ORF">EJ05DRAFT_506330</name>
</gene>
<dbReference type="AlphaFoldDB" id="A0A6A6WKE6"/>
<dbReference type="OrthoDB" id="4934446at2759"/>
<proteinExistence type="predicted"/>
<keyword evidence="2" id="KW-1185">Reference proteome</keyword>
<dbReference type="RefSeq" id="XP_033605077.1">
    <property type="nucleotide sequence ID" value="XM_033747805.1"/>
</dbReference>
<dbReference type="Proteomes" id="UP000799437">
    <property type="component" value="Unassembled WGS sequence"/>
</dbReference>
<evidence type="ECO:0000313" key="2">
    <source>
        <dbReference type="Proteomes" id="UP000799437"/>
    </source>
</evidence>
<reference evidence="1" key="1">
    <citation type="journal article" date="2020" name="Stud. Mycol.">
        <title>101 Dothideomycetes genomes: a test case for predicting lifestyles and emergence of pathogens.</title>
        <authorList>
            <person name="Haridas S."/>
            <person name="Albert R."/>
            <person name="Binder M."/>
            <person name="Bloem J."/>
            <person name="Labutti K."/>
            <person name="Salamov A."/>
            <person name="Andreopoulos B."/>
            <person name="Baker S."/>
            <person name="Barry K."/>
            <person name="Bills G."/>
            <person name="Bluhm B."/>
            <person name="Cannon C."/>
            <person name="Castanera R."/>
            <person name="Culley D."/>
            <person name="Daum C."/>
            <person name="Ezra D."/>
            <person name="Gonzalez J."/>
            <person name="Henrissat B."/>
            <person name="Kuo A."/>
            <person name="Liang C."/>
            <person name="Lipzen A."/>
            <person name="Lutzoni F."/>
            <person name="Magnuson J."/>
            <person name="Mondo S."/>
            <person name="Nolan M."/>
            <person name="Ohm R."/>
            <person name="Pangilinan J."/>
            <person name="Park H.-J."/>
            <person name="Ramirez L."/>
            <person name="Alfaro M."/>
            <person name="Sun H."/>
            <person name="Tritt A."/>
            <person name="Yoshinaga Y."/>
            <person name="Zwiers L.-H."/>
            <person name="Turgeon B."/>
            <person name="Goodwin S."/>
            <person name="Spatafora J."/>
            <person name="Crous P."/>
            <person name="Grigoriev I."/>
        </authorList>
    </citation>
    <scope>NUCLEOTIDE SEQUENCE</scope>
    <source>
        <strain evidence="1">CBS 121739</strain>
    </source>
</reference>
<dbReference type="EMBL" id="ML996565">
    <property type="protein sequence ID" value="KAF2762626.1"/>
    <property type="molecule type" value="Genomic_DNA"/>
</dbReference>
<sequence>MRPHIAYLLAPFPLSLVEANSRFKTRIITGRRRVEDEDDELQLQRFSKILLNVDKAATFDTLHADLPFRWREAEPYDIVNPFGDFREIDFKALWTFDFQNDVLIYINRHHRARIPLGVLRSSPVTLGDMESLGPPVPSLLHPTLEPSVVPCWKPQVQVDKRNRAFIHRILRDFDVQWRHILRNDYNSITLRVLARGIIRLSTLDFEIREETGLRHGVGGEWVYITELPAWTPFETDIVPIGDVHLIVCHSIQNGLSKAKEHIASQQSVAVIGTDYTHKRPEYIILSVKHIVLCRAIGPYELEHTAPQSLFNGNPDVAPPSELALDYLLWALTPAISFINTPLLALPVEIQDIILGYAAVGPVAAARVGCILSLGTPYLWKHGPLDIKLEDIRMNRNPWSPVESQVWFSESEVGIVYRGRA</sequence>
<protein>
    <submittedName>
        <fullName evidence="1">Uncharacterized protein</fullName>
    </submittedName>
</protein>
<organism evidence="1 2">
    <name type="scientific">Pseudovirgaria hyperparasitica</name>
    <dbReference type="NCBI Taxonomy" id="470096"/>
    <lineage>
        <taxon>Eukaryota</taxon>
        <taxon>Fungi</taxon>
        <taxon>Dikarya</taxon>
        <taxon>Ascomycota</taxon>
        <taxon>Pezizomycotina</taxon>
        <taxon>Dothideomycetes</taxon>
        <taxon>Dothideomycetes incertae sedis</taxon>
        <taxon>Acrospermales</taxon>
        <taxon>Acrospermaceae</taxon>
        <taxon>Pseudovirgaria</taxon>
    </lineage>
</organism>
<name>A0A6A6WKE6_9PEZI</name>
<dbReference type="GeneID" id="54488859"/>
<accession>A0A6A6WKE6</accession>
<evidence type="ECO:0000313" key="1">
    <source>
        <dbReference type="EMBL" id="KAF2762626.1"/>
    </source>
</evidence>